<name>A0A2V5IVY3_9MICC</name>
<dbReference type="EMBL" id="QJVC01000001">
    <property type="protein sequence ID" value="PYI40251.1"/>
    <property type="molecule type" value="Genomic_DNA"/>
</dbReference>
<proteinExistence type="predicted"/>
<evidence type="ECO:0000256" key="1">
    <source>
        <dbReference type="SAM" id="Phobius"/>
    </source>
</evidence>
<dbReference type="Proteomes" id="UP000247980">
    <property type="component" value="Unassembled WGS sequence"/>
</dbReference>
<organism evidence="2 3">
    <name type="scientific">Arthrobacter psychrolactophilus</name>
    <dbReference type="NCBI Taxonomy" id="92442"/>
    <lineage>
        <taxon>Bacteria</taxon>
        <taxon>Bacillati</taxon>
        <taxon>Actinomycetota</taxon>
        <taxon>Actinomycetes</taxon>
        <taxon>Micrococcales</taxon>
        <taxon>Micrococcaceae</taxon>
        <taxon>Arthrobacter</taxon>
    </lineage>
</organism>
<evidence type="ECO:0000313" key="2">
    <source>
        <dbReference type="EMBL" id="PYI40251.1"/>
    </source>
</evidence>
<comment type="caution">
    <text evidence="2">The sequence shown here is derived from an EMBL/GenBank/DDBJ whole genome shotgun (WGS) entry which is preliminary data.</text>
</comment>
<reference evidence="2 3" key="1">
    <citation type="submission" date="2018-05" db="EMBL/GenBank/DDBJ databases">
        <title>Genetic diversity of glacier-inhabiting Cryobacterium bacteria in China and description of Cryobacterium mengkeensis sp. nov. and Arthrobacter glacialis sp. nov.</title>
        <authorList>
            <person name="Liu Q."/>
            <person name="Xin Y.-H."/>
        </authorList>
    </citation>
    <scope>NUCLEOTIDE SEQUENCE [LARGE SCALE GENOMIC DNA]</scope>
    <source>
        <strain evidence="2 3">B7</strain>
    </source>
</reference>
<feature type="transmembrane region" description="Helical" evidence="1">
    <location>
        <begin position="34"/>
        <end position="56"/>
    </location>
</feature>
<keyword evidence="1" id="KW-0472">Membrane</keyword>
<keyword evidence="3" id="KW-1185">Reference proteome</keyword>
<evidence type="ECO:0000313" key="3">
    <source>
        <dbReference type="Proteomes" id="UP000247980"/>
    </source>
</evidence>
<dbReference type="AlphaFoldDB" id="A0A2V5IVY3"/>
<keyword evidence="1" id="KW-1133">Transmembrane helix</keyword>
<accession>A0A2V5IVY3</accession>
<sequence length="91" mass="9692">MARGPLAFPSVQGKQLVQGGDISYLPPWTEIVQLFMQPFLMAAVAILVLTTLRPVLRSAAAQQREIISSDPVPQRLAACTVSATNASPCAD</sequence>
<protein>
    <submittedName>
        <fullName evidence="2">Uncharacterized protein</fullName>
    </submittedName>
</protein>
<keyword evidence="1" id="KW-0812">Transmembrane</keyword>
<gene>
    <name evidence="2" type="ORF">CVS30_01665</name>
</gene>